<proteinExistence type="predicted"/>
<evidence type="ECO:0000313" key="2">
    <source>
        <dbReference type="EMBL" id="MQM11715.1"/>
    </source>
</evidence>
<name>A0A843X319_COLES</name>
<accession>A0A843X319</accession>
<gene>
    <name evidence="2" type="ORF">Taro_044628</name>
</gene>
<feature type="region of interest" description="Disordered" evidence="1">
    <location>
        <begin position="114"/>
        <end position="142"/>
    </location>
</feature>
<protein>
    <submittedName>
        <fullName evidence="2">Uncharacterized protein</fullName>
    </submittedName>
</protein>
<dbReference type="Proteomes" id="UP000652761">
    <property type="component" value="Unassembled WGS sequence"/>
</dbReference>
<comment type="caution">
    <text evidence="2">The sequence shown here is derived from an EMBL/GenBank/DDBJ whole genome shotgun (WGS) entry which is preliminary data.</text>
</comment>
<evidence type="ECO:0000313" key="3">
    <source>
        <dbReference type="Proteomes" id="UP000652761"/>
    </source>
</evidence>
<feature type="compositionally biased region" description="Polar residues" evidence="1">
    <location>
        <begin position="119"/>
        <end position="136"/>
    </location>
</feature>
<dbReference type="AlphaFoldDB" id="A0A843X319"/>
<keyword evidence="3" id="KW-1185">Reference proteome</keyword>
<dbReference type="EMBL" id="NMUH01005071">
    <property type="protein sequence ID" value="MQM11715.1"/>
    <property type="molecule type" value="Genomic_DNA"/>
</dbReference>
<reference evidence="2" key="1">
    <citation type="submission" date="2017-07" db="EMBL/GenBank/DDBJ databases">
        <title>Taro Niue Genome Assembly and Annotation.</title>
        <authorList>
            <person name="Atibalentja N."/>
            <person name="Keating K."/>
            <person name="Fields C.J."/>
        </authorList>
    </citation>
    <scope>NUCLEOTIDE SEQUENCE</scope>
    <source>
        <strain evidence="2">Niue_2</strain>
        <tissue evidence="2">Leaf</tissue>
    </source>
</reference>
<evidence type="ECO:0000256" key="1">
    <source>
        <dbReference type="SAM" id="MobiDB-lite"/>
    </source>
</evidence>
<sequence>MSPRLVGSECRVPRIVELLEDSIRVDGVWVSQYLLSLDWGVLRRLSAVEWTPYAGEYDTDQPWVELGRPYIGREIWLHAFNTVVPLHLRLVMRTLGLHQVTVSSRPCRGSDRAAASIDFNKSQTGGSEPRSSSRTDGTFDPEGRVATLEGLLHSTVQQQDELQQAVTELRVELELAQQMLGGSSFHDRFDCSILEGQLVATVTRAEEATT</sequence>
<organism evidence="2 3">
    <name type="scientific">Colocasia esculenta</name>
    <name type="common">Wild taro</name>
    <name type="synonym">Arum esculentum</name>
    <dbReference type="NCBI Taxonomy" id="4460"/>
    <lineage>
        <taxon>Eukaryota</taxon>
        <taxon>Viridiplantae</taxon>
        <taxon>Streptophyta</taxon>
        <taxon>Embryophyta</taxon>
        <taxon>Tracheophyta</taxon>
        <taxon>Spermatophyta</taxon>
        <taxon>Magnoliopsida</taxon>
        <taxon>Liliopsida</taxon>
        <taxon>Araceae</taxon>
        <taxon>Aroideae</taxon>
        <taxon>Colocasieae</taxon>
        <taxon>Colocasia</taxon>
    </lineage>
</organism>